<feature type="binding site" evidence="9">
    <location>
        <position position="273"/>
    </location>
    <ligand>
        <name>L-histidine</name>
        <dbReference type="ChEBI" id="CHEBI:57595"/>
    </ligand>
</feature>
<protein>
    <recommendedName>
        <fullName evidence="5 8">ATP phosphoribosyltransferase regulatory subunit</fullName>
    </recommendedName>
</protein>
<keyword evidence="11" id="KW-0328">Glycosyltransferase</keyword>
<dbReference type="GO" id="GO:0006427">
    <property type="term" value="P:histidyl-tRNA aminoacylation"/>
    <property type="evidence" value="ECO:0007669"/>
    <property type="project" value="TreeGrafter"/>
</dbReference>
<dbReference type="GO" id="GO:0005737">
    <property type="term" value="C:cytoplasm"/>
    <property type="evidence" value="ECO:0007669"/>
    <property type="project" value="UniProtKB-SubCell"/>
</dbReference>
<dbReference type="NCBIfam" id="NF008935">
    <property type="entry name" value="PRK12292.1-1"/>
    <property type="match status" value="1"/>
</dbReference>
<dbReference type="NCBIfam" id="TIGR00443">
    <property type="entry name" value="hisZ_biosyn_reg"/>
    <property type="match status" value="1"/>
</dbReference>
<dbReference type="UniPathway" id="UPA00031">
    <property type="reaction ID" value="UER00006"/>
</dbReference>
<evidence type="ECO:0000256" key="3">
    <source>
        <dbReference type="ARBA" id="ARBA00005539"/>
    </source>
</evidence>
<dbReference type="Proteomes" id="UP000244906">
    <property type="component" value="Unassembled WGS sequence"/>
</dbReference>
<dbReference type="PANTHER" id="PTHR43707">
    <property type="entry name" value="HISTIDYL-TRNA SYNTHETASE"/>
    <property type="match status" value="1"/>
</dbReference>
<dbReference type="InterPro" id="IPR004517">
    <property type="entry name" value="HisZ"/>
</dbReference>
<dbReference type="InterPro" id="IPR004516">
    <property type="entry name" value="HisRS/HisZ"/>
</dbReference>
<dbReference type="AlphaFoldDB" id="A0A2V1GZP4"/>
<keyword evidence="12" id="KW-1185">Reference proteome</keyword>
<evidence type="ECO:0000256" key="1">
    <source>
        <dbReference type="ARBA" id="ARBA00004496"/>
    </source>
</evidence>
<dbReference type="EMBL" id="QDDL01000002">
    <property type="protein sequence ID" value="PVZ70414.1"/>
    <property type="molecule type" value="Genomic_DNA"/>
</dbReference>
<evidence type="ECO:0000259" key="10">
    <source>
        <dbReference type="Pfam" id="PF13393"/>
    </source>
</evidence>
<comment type="miscellaneous">
    <text evidence="8">This function is generally fulfilled by the C-terminal part of HisG, which is missing in some bacteria such as this one.</text>
</comment>
<evidence type="ECO:0000256" key="9">
    <source>
        <dbReference type="PIRSR" id="PIRSR001549-1"/>
    </source>
</evidence>
<evidence type="ECO:0000256" key="7">
    <source>
        <dbReference type="ARBA" id="ARBA00025246"/>
    </source>
</evidence>
<comment type="similarity">
    <text evidence="3 8">Belongs to the class-II aminoacyl-tRNA synthetase family. HisZ subfamily.</text>
</comment>
<keyword evidence="11" id="KW-0808">Transferase</keyword>
<dbReference type="GO" id="GO:0000105">
    <property type="term" value="P:L-histidine biosynthetic process"/>
    <property type="evidence" value="ECO:0007669"/>
    <property type="project" value="UniProtKB-UniRule"/>
</dbReference>
<feature type="binding site" evidence="9">
    <location>
        <begin position="83"/>
        <end position="85"/>
    </location>
    <ligand>
        <name>L-histidine</name>
        <dbReference type="ChEBI" id="CHEBI:57595"/>
    </ligand>
</feature>
<evidence type="ECO:0000256" key="5">
    <source>
        <dbReference type="ARBA" id="ARBA00020397"/>
    </source>
</evidence>
<keyword evidence="6 8" id="KW-0963">Cytoplasm</keyword>
<sequence length="396" mass="43313">MQDNTRWLLPEGIDELLPPQAAKVEALRRQLLDLYNLWGYQLVYPPLVEHLNSLLTGAGSDLELQTFKLTDSLSGKLLGIRADTTPQVARIDAHKLGGTGVNRLCYHGTVLRTNPQGLSNGRAPAQIGIELFGHGGIESDAEILELMLETLAQSGLKNACLELGHVGIFRALVEHAQLDQSQEQQLMEILQRKAVTELKDLLQSWQLTEQTQQMLASLVDLYGDQSVIDKARKSLAAAPESLHVALDQLEAIVALLRRRHPNAQVIFDLGELRGYHYHTGVVFSAYLPGAGQAVAQGGRYDDIGKAFGCESRPATGFSTCLKTLMTLGQTEMPQQQTILAPVEGENAALEAAVKQFRQAGHVVIRLLPDQDMQQAEAGCSHQLVSADDGWQVKPLN</sequence>
<dbReference type="InterPro" id="IPR041715">
    <property type="entry name" value="HisRS-like_core"/>
</dbReference>
<dbReference type="Gene3D" id="3.30.930.10">
    <property type="entry name" value="Bira Bifunctional Protein, Domain 2"/>
    <property type="match status" value="1"/>
</dbReference>
<evidence type="ECO:0000313" key="11">
    <source>
        <dbReference type="EMBL" id="PVZ70414.1"/>
    </source>
</evidence>
<dbReference type="CDD" id="cd00773">
    <property type="entry name" value="HisRS-like_core"/>
    <property type="match status" value="1"/>
</dbReference>
<evidence type="ECO:0000256" key="4">
    <source>
        <dbReference type="ARBA" id="ARBA00011496"/>
    </source>
</evidence>
<dbReference type="GO" id="GO:0004821">
    <property type="term" value="F:histidine-tRNA ligase activity"/>
    <property type="evidence" value="ECO:0007669"/>
    <property type="project" value="TreeGrafter"/>
</dbReference>
<evidence type="ECO:0000256" key="6">
    <source>
        <dbReference type="ARBA" id="ARBA00022490"/>
    </source>
</evidence>
<dbReference type="HAMAP" id="MF_00125">
    <property type="entry name" value="HisZ"/>
    <property type="match status" value="1"/>
</dbReference>
<dbReference type="NCBIfam" id="NF009086">
    <property type="entry name" value="PRK12421.1"/>
    <property type="match status" value="1"/>
</dbReference>
<dbReference type="OrthoDB" id="9769617at2"/>
<keyword evidence="8" id="KW-0028">Amino-acid biosynthesis</keyword>
<reference evidence="11 12" key="1">
    <citation type="submission" date="2018-04" db="EMBL/GenBank/DDBJ databases">
        <title>Thalassorhabdus spongiae gen. nov., sp. nov., isolated from a marine sponge in South-West Iceland.</title>
        <authorList>
            <person name="Knobloch S."/>
            <person name="Daussin A."/>
            <person name="Johannsson R."/>
            <person name="Marteinsson V.T."/>
        </authorList>
    </citation>
    <scope>NUCLEOTIDE SEQUENCE [LARGE SCALE GENOMIC DNA]</scope>
    <source>
        <strain evidence="11 12">Hp12</strain>
    </source>
</reference>
<dbReference type="SUPFAM" id="SSF55681">
    <property type="entry name" value="Class II aaRS and biotin synthetases"/>
    <property type="match status" value="1"/>
</dbReference>
<feature type="binding site" evidence="9">
    <location>
        <position position="130"/>
    </location>
    <ligand>
        <name>L-histidine</name>
        <dbReference type="ChEBI" id="CHEBI:57595"/>
    </ligand>
</feature>
<comment type="pathway">
    <text evidence="2 8">Amino-acid biosynthesis; L-histidine biosynthesis; L-histidine from 5-phospho-alpha-D-ribose 1-diphosphate: step 1/9.</text>
</comment>
<feature type="binding site" evidence="9">
    <location>
        <position position="112"/>
    </location>
    <ligand>
        <name>L-histidine</name>
        <dbReference type="ChEBI" id="CHEBI:57595"/>
    </ligand>
</feature>
<comment type="function">
    <text evidence="7 8">Required for the first step of histidine biosynthesis. May allow the feedback regulation of ATP phosphoribosyltransferase activity by histidine.</text>
</comment>
<dbReference type="GO" id="GO:0016757">
    <property type="term" value="F:glycosyltransferase activity"/>
    <property type="evidence" value="ECO:0007669"/>
    <property type="project" value="UniProtKB-KW"/>
</dbReference>
<dbReference type="RefSeq" id="WP_116686485.1">
    <property type="nucleotide sequence ID" value="NZ_CAWNYD010000002.1"/>
</dbReference>
<comment type="subunit">
    <text evidence="4 8">Heteromultimer composed of HisG and HisZ subunits.</text>
</comment>
<evidence type="ECO:0000256" key="8">
    <source>
        <dbReference type="HAMAP-Rule" id="MF_00125"/>
    </source>
</evidence>
<feature type="domain" description="Class II Histidinyl-tRNA synthetase (HisRS)-like catalytic core" evidence="10">
    <location>
        <begin position="12"/>
        <end position="324"/>
    </location>
</feature>
<accession>A0A2V1GZP4</accession>
<proteinExistence type="inferred from homology"/>
<comment type="caution">
    <text evidence="11">The sequence shown here is derived from an EMBL/GenBank/DDBJ whole genome shotgun (WGS) entry which is preliminary data.</text>
</comment>
<keyword evidence="8" id="KW-0368">Histidine biosynthesis</keyword>
<gene>
    <name evidence="8" type="primary">hisZ</name>
    <name evidence="11" type="ORF">DC094_07430</name>
</gene>
<feature type="binding site" evidence="9">
    <location>
        <position position="126"/>
    </location>
    <ligand>
        <name>L-histidine</name>
        <dbReference type="ChEBI" id="CHEBI:57595"/>
    </ligand>
</feature>
<evidence type="ECO:0000256" key="2">
    <source>
        <dbReference type="ARBA" id="ARBA00004667"/>
    </source>
</evidence>
<comment type="subcellular location">
    <subcellularLocation>
        <location evidence="1 8">Cytoplasm</location>
    </subcellularLocation>
</comment>
<dbReference type="InterPro" id="IPR045864">
    <property type="entry name" value="aa-tRNA-synth_II/BPL/LPL"/>
</dbReference>
<evidence type="ECO:0000313" key="12">
    <source>
        <dbReference type="Proteomes" id="UP000244906"/>
    </source>
</evidence>
<organism evidence="11 12">
    <name type="scientific">Pelagibaculum spongiae</name>
    <dbReference type="NCBI Taxonomy" id="2080658"/>
    <lineage>
        <taxon>Bacteria</taxon>
        <taxon>Pseudomonadati</taxon>
        <taxon>Pseudomonadota</taxon>
        <taxon>Gammaproteobacteria</taxon>
        <taxon>Oceanospirillales</taxon>
        <taxon>Pelagibaculum</taxon>
    </lineage>
</organism>
<name>A0A2V1GZP4_9GAMM</name>
<dbReference type="PANTHER" id="PTHR43707:SF1">
    <property type="entry name" value="HISTIDINE--TRNA LIGASE, MITOCHONDRIAL-RELATED"/>
    <property type="match status" value="1"/>
</dbReference>
<dbReference type="Pfam" id="PF13393">
    <property type="entry name" value="tRNA-synt_His"/>
    <property type="match status" value="1"/>
</dbReference>
<dbReference type="PIRSF" id="PIRSF001549">
    <property type="entry name" value="His-tRNA_synth"/>
    <property type="match status" value="1"/>
</dbReference>